<organism evidence="3 4">
    <name type="scientific">Amygdalobacter indicium</name>
    <dbReference type="NCBI Taxonomy" id="3029272"/>
    <lineage>
        <taxon>Bacteria</taxon>
        <taxon>Bacillati</taxon>
        <taxon>Bacillota</taxon>
        <taxon>Clostridia</taxon>
        <taxon>Eubacteriales</taxon>
        <taxon>Oscillospiraceae</taxon>
        <taxon>Amygdalobacter</taxon>
    </lineage>
</organism>
<dbReference type="EMBL" id="CP118868">
    <property type="protein sequence ID" value="WEG35153.1"/>
    <property type="molecule type" value="Genomic_DNA"/>
</dbReference>
<dbReference type="PANTHER" id="PTHR21043:SF0">
    <property type="entry name" value="MITOCHONDRIAL ASSEMBLY OF RIBOSOMAL LARGE SUBUNIT PROTEIN 1"/>
    <property type="match status" value="1"/>
</dbReference>
<evidence type="ECO:0000313" key="3">
    <source>
        <dbReference type="EMBL" id="WEG35153.1"/>
    </source>
</evidence>
<dbReference type="Gene3D" id="3.30.460.10">
    <property type="entry name" value="Beta Polymerase, domain 2"/>
    <property type="match status" value="1"/>
</dbReference>
<dbReference type="Proteomes" id="UP001220478">
    <property type="component" value="Chromosome"/>
</dbReference>
<gene>
    <name evidence="2 3" type="primary">rsfS</name>
    <name evidence="3" type="ORF">PYS61_04235</name>
</gene>
<dbReference type="Pfam" id="PF02410">
    <property type="entry name" value="RsfS"/>
    <property type="match status" value="1"/>
</dbReference>
<proteinExistence type="inferred from homology"/>
<comment type="function">
    <text evidence="2">Functions as a ribosomal silencing factor. Interacts with ribosomal protein uL14 (rplN), blocking formation of intersubunit bridge B8. Prevents association of the 30S and 50S ribosomal subunits and the formation of functional ribosomes, thus repressing translation.</text>
</comment>
<comment type="similarity">
    <text evidence="1 2">Belongs to the Iojap/RsfS family.</text>
</comment>
<accession>A0ABY8C3A0</accession>
<dbReference type="InterPro" id="IPR043519">
    <property type="entry name" value="NT_sf"/>
</dbReference>
<dbReference type="RefSeq" id="WP_315571198.1">
    <property type="nucleotide sequence ID" value="NZ_CP118868.1"/>
</dbReference>
<comment type="subcellular location">
    <subcellularLocation>
        <location evidence="2">Cytoplasm</location>
    </subcellularLocation>
</comment>
<comment type="subunit">
    <text evidence="2">Interacts with ribosomal protein uL14 (rplN).</text>
</comment>
<name>A0ABY8C3A0_9FIRM</name>
<dbReference type="PANTHER" id="PTHR21043">
    <property type="entry name" value="IOJAP SUPERFAMILY ORTHOLOG"/>
    <property type="match status" value="1"/>
</dbReference>
<evidence type="ECO:0000313" key="4">
    <source>
        <dbReference type="Proteomes" id="UP001220478"/>
    </source>
</evidence>
<evidence type="ECO:0000256" key="1">
    <source>
        <dbReference type="ARBA" id="ARBA00010574"/>
    </source>
</evidence>
<evidence type="ECO:0000256" key="2">
    <source>
        <dbReference type="HAMAP-Rule" id="MF_01477"/>
    </source>
</evidence>
<dbReference type="HAMAP" id="MF_01477">
    <property type="entry name" value="Iojap_RsfS"/>
    <property type="match status" value="1"/>
</dbReference>
<dbReference type="NCBIfam" id="TIGR00090">
    <property type="entry name" value="rsfS_iojap_ybeB"/>
    <property type="match status" value="1"/>
</dbReference>
<keyword evidence="2" id="KW-0963">Cytoplasm</keyword>
<dbReference type="InterPro" id="IPR004394">
    <property type="entry name" value="Iojap/RsfS/C7orf30"/>
</dbReference>
<reference evidence="3 4" key="1">
    <citation type="submission" date="2023-02" db="EMBL/GenBank/DDBJ databases">
        <title>Novel Oscillospiraceae bacterial genomes.</title>
        <authorList>
            <person name="Srinivasan S."/>
            <person name="Austin M.N."/>
            <person name="Fiedler T.L."/>
            <person name="Strenk S.M."/>
            <person name="Agnew K.J."/>
            <person name="Nagana Gowda G.A."/>
            <person name="Raftery D."/>
            <person name="Beamer M.A."/>
            <person name="Achilles S.L."/>
            <person name="Wiesenfeld H.C."/>
            <person name="Fredricks D.N."/>
            <person name="Hillier S.L."/>
        </authorList>
    </citation>
    <scope>NUCLEOTIDE SEQUENCE [LARGE SCALE GENOMIC DNA]</scope>
    <source>
        <strain evidence="3 4">CHIC02 1186E3-8</strain>
    </source>
</reference>
<keyword evidence="4" id="KW-1185">Reference proteome</keyword>
<sequence>MNGSELAELIKKTLEDYKGQAVELIDLQNRSSLCDYFVIASANSEQQAQGLAGLLEEELAKIKIFPRVKEGLESRRWILLDYDTVIVHIFHKEERDFYNLDKLWQAIPPKK</sequence>
<dbReference type="SUPFAM" id="SSF81301">
    <property type="entry name" value="Nucleotidyltransferase"/>
    <property type="match status" value="1"/>
</dbReference>
<protein>
    <recommendedName>
        <fullName evidence="2">Ribosomal silencing factor RsfS</fullName>
    </recommendedName>
</protein>
<keyword evidence="2" id="KW-0810">Translation regulation</keyword>
<keyword evidence="2" id="KW-0678">Repressor</keyword>